<reference evidence="2" key="1">
    <citation type="submission" date="2020-06" db="EMBL/GenBank/DDBJ databases">
        <title>A chromosome-scale genome assembly of Talaromyces rugulosus W13939.</title>
        <authorList>
            <person name="Wang B."/>
            <person name="Guo L."/>
            <person name="Ye K."/>
            <person name="Wang L."/>
        </authorList>
    </citation>
    <scope>NUCLEOTIDE SEQUENCE [LARGE SCALE GENOMIC DNA]</scope>
    <source>
        <strain evidence="2">W13939</strain>
    </source>
</reference>
<name>A0A7H8R294_TALRU</name>
<dbReference type="AlphaFoldDB" id="A0A7H8R294"/>
<keyword evidence="2" id="KW-1185">Reference proteome</keyword>
<dbReference type="InterPro" id="IPR022198">
    <property type="entry name" value="DUF3723"/>
</dbReference>
<dbReference type="EMBL" id="CP055901">
    <property type="protein sequence ID" value="QKX60500.1"/>
    <property type="molecule type" value="Genomic_DNA"/>
</dbReference>
<organism evidence="1 2">
    <name type="scientific">Talaromyces rugulosus</name>
    <name type="common">Penicillium rugulosum</name>
    <dbReference type="NCBI Taxonomy" id="121627"/>
    <lineage>
        <taxon>Eukaryota</taxon>
        <taxon>Fungi</taxon>
        <taxon>Dikarya</taxon>
        <taxon>Ascomycota</taxon>
        <taxon>Pezizomycotina</taxon>
        <taxon>Eurotiomycetes</taxon>
        <taxon>Eurotiomycetidae</taxon>
        <taxon>Eurotiales</taxon>
        <taxon>Trichocomaceae</taxon>
        <taxon>Talaromyces</taxon>
        <taxon>Talaromyces sect. Islandici</taxon>
    </lineage>
</organism>
<dbReference type="OrthoDB" id="4227485at2759"/>
<dbReference type="Pfam" id="PF12520">
    <property type="entry name" value="DUF3723"/>
    <property type="match status" value="2"/>
</dbReference>
<accession>A0A7H8R294</accession>
<proteinExistence type="predicted"/>
<protein>
    <submittedName>
        <fullName evidence="1">Uncharacterized protein</fullName>
    </submittedName>
</protein>
<gene>
    <name evidence="1" type="ORF">TRUGW13939_07645</name>
</gene>
<dbReference type="RefSeq" id="XP_035346676.1">
    <property type="nucleotide sequence ID" value="XM_035490783.1"/>
</dbReference>
<dbReference type="Proteomes" id="UP000509510">
    <property type="component" value="Chromosome IV"/>
</dbReference>
<dbReference type="KEGG" id="trg:TRUGW13939_07645"/>
<evidence type="ECO:0000313" key="2">
    <source>
        <dbReference type="Proteomes" id="UP000509510"/>
    </source>
</evidence>
<sequence>MSKLGDSFKTFFRGCAKIKLSSLTYDQFAPFARQLDPLNVSRLVKDFKEHGCFPLDPENRVSALISENNFKSALQLSNLASLHERQEPPWLELPEGAKVELLTGYHRIVAASKIVEAEEEEEEEAPAGDSSMGLYSGEKWWVVNLYSKDLPGPHISAIREEDVNSVPFSDGEIFRNLRRYELSGNHEGVERWKARLRARNGDEAYSRVYRVRPLADAFDQLLPFTGLWPGKKCGIQFGNLYRIAYMACPEELANYLRSMARIWQSILPRPELQQLLDGETVRELQGLWPSYSTRDRMKIEAKMTKCALFTAITDDGDRDGILASLKSVRGRIPSFHLFQQDGRYLYECVKVLQLLLDGNKQGTLRQNFRRIFNGTDRIPCEINEDTIGFFPCQSGGWKVALCQLYLYAMRNLPSLTGTPPKLDDRHTSPETPLVRSTASLHRLAYLASTLGFQNNTIHRLRGHCSSSYATATGMDPPRLKLTTSDFGDYALNRRCGRPFSNAYDNDRRYLFFPIIFEEYTVRPKANVTSMAIHRDICLGFFGDVKELTLQLHIDRPNSDTPSQAVEITEHLVSRQASSEYSRDIDTPGQPTIITQNDYELAPGFELNALSMETFHKLEPMDENTMQSTMATFQASRRKPIVLFDLSNRSYAKFSLSSEGLQALEEAVINRSQNPCCFFTFPDGQQCVTWRRGKAVEAAKETRLLVVTDKERVYRHSFTELLQTTLVRHAVLE</sequence>
<evidence type="ECO:0000313" key="1">
    <source>
        <dbReference type="EMBL" id="QKX60500.1"/>
    </source>
</evidence>
<dbReference type="GeneID" id="55995135"/>